<sequence>GRKSITKEEIEEHGSLLSCGYHPRIDYIRVLDTVYFS</sequence>
<dbReference type="SUPFAM" id="SSF52980">
    <property type="entry name" value="Restriction endonuclease-like"/>
    <property type="match status" value="1"/>
</dbReference>
<dbReference type="GO" id="GO:0003676">
    <property type="term" value="F:nucleic acid binding"/>
    <property type="evidence" value="ECO:0007669"/>
    <property type="project" value="InterPro"/>
</dbReference>
<name>A0A4U3AVR9_9BACI</name>
<protein>
    <submittedName>
        <fullName evidence="1">Holliday junction resolvase RecU</fullName>
    </submittedName>
</protein>
<comment type="caution">
    <text evidence="1">The sequence shown here is derived from an EMBL/GenBank/DDBJ whole genome shotgun (WGS) entry which is preliminary data.</text>
</comment>
<evidence type="ECO:0000313" key="1">
    <source>
        <dbReference type="EMBL" id="TKI92059.1"/>
    </source>
</evidence>
<gene>
    <name evidence="1" type="ORF">FC699_20785</name>
</gene>
<dbReference type="Gene3D" id="3.40.1350.10">
    <property type="match status" value="1"/>
</dbReference>
<dbReference type="EMBL" id="SZON01001210">
    <property type="protein sequence ID" value="TKI92059.1"/>
    <property type="molecule type" value="Genomic_DNA"/>
</dbReference>
<dbReference type="InterPro" id="IPR011856">
    <property type="entry name" value="tRNA_endonuc-like_dom_sf"/>
</dbReference>
<dbReference type="Proteomes" id="UP000305222">
    <property type="component" value="Unassembled WGS sequence"/>
</dbReference>
<accession>A0A4U3AVR9</accession>
<reference evidence="1 2" key="1">
    <citation type="journal article" date="2019" name="Environ. Microbiol.">
        <title>An active ?-lactamase is a part of an orchestrated cell wall stress resistance network of Bacillus subtilis and related rhizosphere species.</title>
        <authorList>
            <person name="Bucher T."/>
            <person name="Keren-Paz A."/>
            <person name="Hausser J."/>
            <person name="Olender T."/>
            <person name="Cytryn E."/>
            <person name="Kolodkin-Gal I."/>
        </authorList>
    </citation>
    <scope>NUCLEOTIDE SEQUENCE [LARGE SCALE GENOMIC DNA]</scope>
    <source>
        <strain evidence="1 2">I5</strain>
    </source>
</reference>
<organism evidence="1 2">
    <name type="scientific">Bacillus wiedmannii</name>
    <dbReference type="NCBI Taxonomy" id="1890302"/>
    <lineage>
        <taxon>Bacteria</taxon>
        <taxon>Bacillati</taxon>
        <taxon>Bacillota</taxon>
        <taxon>Bacilli</taxon>
        <taxon>Bacillales</taxon>
        <taxon>Bacillaceae</taxon>
        <taxon>Bacillus</taxon>
        <taxon>Bacillus cereus group</taxon>
    </lineage>
</organism>
<proteinExistence type="predicted"/>
<dbReference type="AlphaFoldDB" id="A0A4U3AVR9"/>
<feature type="non-terminal residue" evidence="1">
    <location>
        <position position="1"/>
    </location>
</feature>
<evidence type="ECO:0000313" key="2">
    <source>
        <dbReference type="Proteomes" id="UP000305222"/>
    </source>
</evidence>
<dbReference type="InterPro" id="IPR011335">
    <property type="entry name" value="Restrct_endonuc-II-like"/>
</dbReference>